<dbReference type="Pfam" id="PF13927">
    <property type="entry name" value="Ig_3"/>
    <property type="match status" value="2"/>
</dbReference>
<gene>
    <name evidence="8" type="primary">KIRREL2_0</name>
    <name evidence="8" type="ORF">FJT64_012649</name>
</gene>
<dbReference type="GO" id="GO:0005911">
    <property type="term" value="C:cell-cell junction"/>
    <property type="evidence" value="ECO:0007669"/>
    <property type="project" value="TreeGrafter"/>
</dbReference>
<dbReference type="PANTHER" id="PTHR11640">
    <property type="entry name" value="NEPHRIN"/>
    <property type="match status" value="1"/>
</dbReference>
<dbReference type="SMART" id="SM00408">
    <property type="entry name" value="IGc2"/>
    <property type="match status" value="2"/>
</dbReference>
<keyword evidence="4" id="KW-0325">Glycoprotein</keyword>
<evidence type="ECO:0000313" key="8">
    <source>
        <dbReference type="EMBL" id="KAF0289021.1"/>
    </source>
</evidence>
<organism evidence="8 9">
    <name type="scientific">Amphibalanus amphitrite</name>
    <name type="common">Striped barnacle</name>
    <name type="synonym">Balanus amphitrite</name>
    <dbReference type="NCBI Taxonomy" id="1232801"/>
    <lineage>
        <taxon>Eukaryota</taxon>
        <taxon>Metazoa</taxon>
        <taxon>Ecdysozoa</taxon>
        <taxon>Arthropoda</taxon>
        <taxon>Crustacea</taxon>
        <taxon>Multicrustacea</taxon>
        <taxon>Cirripedia</taxon>
        <taxon>Thoracica</taxon>
        <taxon>Thoracicalcarea</taxon>
        <taxon>Balanomorpha</taxon>
        <taxon>Balanoidea</taxon>
        <taxon>Balanidae</taxon>
        <taxon>Amphibalaninae</taxon>
        <taxon>Amphibalanus</taxon>
    </lineage>
</organism>
<dbReference type="PANTHER" id="PTHR11640:SF134">
    <property type="entry name" value="ECHINOID, ISOFORM A-RELATED"/>
    <property type="match status" value="1"/>
</dbReference>
<dbReference type="InterPro" id="IPR003599">
    <property type="entry name" value="Ig_sub"/>
</dbReference>
<evidence type="ECO:0000313" key="9">
    <source>
        <dbReference type="Proteomes" id="UP000440578"/>
    </source>
</evidence>
<evidence type="ECO:0000259" key="7">
    <source>
        <dbReference type="PROSITE" id="PS50835"/>
    </source>
</evidence>
<dbReference type="InterPro" id="IPR007110">
    <property type="entry name" value="Ig-like_dom"/>
</dbReference>
<protein>
    <submittedName>
        <fullName evidence="8">Kin of IRRE-like protein 2</fullName>
    </submittedName>
</protein>
<feature type="domain" description="Ig-like" evidence="7">
    <location>
        <begin position="161"/>
        <end position="249"/>
    </location>
</feature>
<reference evidence="8 9" key="1">
    <citation type="submission" date="2019-07" db="EMBL/GenBank/DDBJ databases">
        <title>Draft genome assembly of a fouling barnacle, Amphibalanus amphitrite (Darwin, 1854): The first reference genome for Thecostraca.</title>
        <authorList>
            <person name="Kim W."/>
        </authorList>
    </citation>
    <scope>NUCLEOTIDE SEQUENCE [LARGE SCALE GENOMIC DNA]</scope>
    <source>
        <strain evidence="8">SNU_AA5</strain>
        <tissue evidence="8">Soma without cirri and trophi</tissue>
    </source>
</reference>
<evidence type="ECO:0000256" key="6">
    <source>
        <dbReference type="SAM" id="MobiDB-lite"/>
    </source>
</evidence>
<dbReference type="SUPFAM" id="SSF48726">
    <property type="entry name" value="Immunoglobulin"/>
    <property type="match status" value="4"/>
</dbReference>
<dbReference type="OrthoDB" id="5857426at2759"/>
<dbReference type="InterPro" id="IPR013783">
    <property type="entry name" value="Ig-like_fold"/>
</dbReference>
<keyword evidence="5" id="KW-0393">Immunoglobulin domain</keyword>
<evidence type="ECO:0000256" key="1">
    <source>
        <dbReference type="ARBA" id="ARBA00004479"/>
    </source>
</evidence>
<name>A0A6A4VHU1_AMPAM</name>
<dbReference type="AlphaFoldDB" id="A0A6A4VHU1"/>
<sequence>MGVGAALALGQPGDDRNVDVMIGQDAVLQCRFDPTLARRENVSFVWSHKNIQEWDTVAIQGSIFRERYRTGAGELTSQPPERPPVQAAGIVWSADLVWSPGQDDPCRLPAQRGHLRPAYPRGHLLPPTTVSFDCKVRRAGSGNDLHTEHVSLTVLLPPEPPTIATSGEPLEEGTPAELECSSVGGSPSPEIRWYRRGSSSPLPADLQPAEDRSQPTVSRLTLQPHRKDDQQWLECVVWNRAMAEGERLTTETQLDVNYFPRISVGSDNPLQVESGHSIDLQCSVDAKPAVRSVRWIRNNAVVGNDYVLPISEVTVADAGSYTCSAENDVGEKKQELQLDVLYAPYADDIFWLREDDPSFRQDGYTLRLSRVSAEDNGRYMCVAINRIQSADMPEPEERVGNATTSILIRHAPGQAIIEPEEPIGVEGRSLTLTCDADPPGHPTPRYRWWREDEPEIPLSSGA</sequence>
<dbReference type="InterPro" id="IPR003598">
    <property type="entry name" value="Ig_sub2"/>
</dbReference>
<keyword evidence="3" id="KW-1015">Disulfide bond</keyword>
<dbReference type="GO" id="GO:0050839">
    <property type="term" value="F:cell adhesion molecule binding"/>
    <property type="evidence" value="ECO:0007669"/>
    <property type="project" value="TreeGrafter"/>
</dbReference>
<feature type="region of interest" description="Disordered" evidence="6">
    <location>
        <begin position="157"/>
        <end position="217"/>
    </location>
</feature>
<dbReference type="GO" id="GO:0098609">
    <property type="term" value="P:cell-cell adhesion"/>
    <property type="evidence" value="ECO:0007669"/>
    <property type="project" value="TreeGrafter"/>
</dbReference>
<dbReference type="SMART" id="SM00409">
    <property type="entry name" value="IG"/>
    <property type="match status" value="3"/>
</dbReference>
<dbReference type="CDD" id="cd00096">
    <property type="entry name" value="Ig"/>
    <property type="match status" value="1"/>
</dbReference>
<comment type="subcellular location">
    <subcellularLocation>
        <location evidence="1">Membrane</location>
        <topology evidence="1">Single-pass type I membrane protein</topology>
    </subcellularLocation>
</comment>
<keyword evidence="9" id="KW-1185">Reference proteome</keyword>
<comment type="caution">
    <text evidence="8">The sequence shown here is derived from an EMBL/GenBank/DDBJ whole genome shotgun (WGS) entry which is preliminary data.</text>
</comment>
<dbReference type="InterPro" id="IPR036179">
    <property type="entry name" value="Ig-like_dom_sf"/>
</dbReference>
<dbReference type="InterPro" id="IPR051275">
    <property type="entry name" value="Cell_adhesion_signaling"/>
</dbReference>
<accession>A0A6A4VHU1</accession>
<dbReference type="GO" id="GO:0005886">
    <property type="term" value="C:plasma membrane"/>
    <property type="evidence" value="ECO:0007669"/>
    <property type="project" value="TreeGrafter"/>
</dbReference>
<proteinExistence type="predicted"/>
<dbReference type="Proteomes" id="UP000440578">
    <property type="component" value="Unassembled WGS sequence"/>
</dbReference>
<feature type="domain" description="Ig-like" evidence="7">
    <location>
        <begin position="260"/>
        <end position="339"/>
    </location>
</feature>
<feature type="domain" description="Ig-like" evidence="7">
    <location>
        <begin position="412"/>
        <end position="462"/>
    </location>
</feature>
<dbReference type="PROSITE" id="PS50835">
    <property type="entry name" value="IG_LIKE"/>
    <property type="match status" value="4"/>
</dbReference>
<dbReference type="EMBL" id="VIIS01002067">
    <property type="protein sequence ID" value="KAF0289021.1"/>
    <property type="molecule type" value="Genomic_DNA"/>
</dbReference>
<evidence type="ECO:0000256" key="5">
    <source>
        <dbReference type="ARBA" id="ARBA00023319"/>
    </source>
</evidence>
<evidence type="ECO:0000256" key="3">
    <source>
        <dbReference type="ARBA" id="ARBA00023157"/>
    </source>
</evidence>
<feature type="domain" description="Ig-like" evidence="7">
    <location>
        <begin position="349"/>
        <end position="400"/>
    </location>
</feature>
<keyword evidence="2" id="KW-0472">Membrane</keyword>
<dbReference type="Gene3D" id="2.60.40.10">
    <property type="entry name" value="Immunoglobulins"/>
    <property type="match status" value="3"/>
</dbReference>
<evidence type="ECO:0000256" key="2">
    <source>
        <dbReference type="ARBA" id="ARBA00023136"/>
    </source>
</evidence>
<evidence type="ECO:0000256" key="4">
    <source>
        <dbReference type="ARBA" id="ARBA00023180"/>
    </source>
</evidence>